<gene>
    <name evidence="1" type="ORF">SAMN05444955_11817</name>
</gene>
<sequence length="367" mass="40855">MMGKIWAFRALDTLFFRDGTPFNEGETGSVPPATLFPPSIMPLQGAIRTCLARKQGWTPDNGKPFPPELGDPDSLGQLKLEGPYLRFEGKCLFVPPSQLVGKQDSQGKWSFARLVPGNEVECDLGKVLLPEISRKDGKPLSAWLTREGLEAVLAHQEVREEHLIFPDQLWKEEQKIGIRRNRQTRQAEDKHLYTLTQIRPSRKLEVIVKVDGIPDSWHPSGMLGLPLGGEGRFARVEIGDECRENPFPAMPEIVTAKDGIVRFTVSLLTPGQYENPQDVIRNGPLGVPGRCVSACMGKAGTMGGWDLKHNCPRPLTPILPAGSTWFFEAPPELREEIEHLHGSFSGMKTEYGMGQMVVGIWKKQEES</sequence>
<dbReference type="Proteomes" id="UP000199695">
    <property type="component" value="Unassembled WGS sequence"/>
</dbReference>
<organism evidence="1 2">
    <name type="scientific">Lihuaxuella thermophila</name>
    <dbReference type="NCBI Taxonomy" id="1173111"/>
    <lineage>
        <taxon>Bacteria</taxon>
        <taxon>Bacillati</taxon>
        <taxon>Bacillota</taxon>
        <taxon>Bacilli</taxon>
        <taxon>Bacillales</taxon>
        <taxon>Thermoactinomycetaceae</taxon>
        <taxon>Lihuaxuella</taxon>
    </lineage>
</organism>
<dbReference type="AlphaFoldDB" id="A0A1H8IKH7"/>
<dbReference type="Pfam" id="PF09700">
    <property type="entry name" value="Cas_Cmr3"/>
    <property type="match status" value="1"/>
</dbReference>
<accession>A0A1H8IKH7</accession>
<reference evidence="1 2" key="1">
    <citation type="submission" date="2016-10" db="EMBL/GenBank/DDBJ databases">
        <authorList>
            <person name="de Groot N.N."/>
        </authorList>
    </citation>
    <scope>NUCLEOTIDE SEQUENCE [LARGE SCALE GENOMIC DNA]</scope>
    <source>
        <strain evidence="1 2">DSM 46701</strain>
    </source>
</reference>
<proteinExistence type="predicted"/>
<name>A0A1H8IKH7_9BACL</name>
<evidence type="ECO:0000313" key="2">
    <source>
        <dbReference type="Proteomes" id="UP000199695"/>
    </source>
</evidence>
<protein>
    <submittedName>
        <fullName evidence="1">CRISPR-associated protein Cmr3</fullName>
    </submittedName>
</protein>
<evidence type="ECO:0000313" key="1">
    <source>
        <dbReference type="EMBL" id="SEN68984.1"/>
    </source>
</evidence>
<dbReference type="OrthoDB" id="6162707at2"/>
<dbReference type="STRING" id="1173111.SAMN05444955_11817"/>
<dbReference type="EMBL" id="FOCQ01000018">
    <property type="protein sequence ID" value="SEN68984.1"/>
    <property type="molecule type" value="Genomic_DNA"/>
</dbReference>
<dbReference type="InterPro" id="IPR019117">
    <property type="entry name" value="CRISPR-assoc_protein_Cmr3"/>
</dbReference>
<keyword evidence="2" id="KW-1185">Reference proteome</keyword>
<dbReference type="Gene3D" id="3.30.70.2940">
    <property type="match status" value="1"/>
</dbReference>
<dbReference type="Gene3D" id="2.60.40.4350">
    <property type="match status" value="1"/>
</dbReference>